<dbReference type="CDD" id="cd00067">
    <property type="entry name" value="GAL4"/>
    <property type="match status" value="1"/>
</dbReference>
<evidence type="ECO:0000259" key="7">
    <source>
        <dbReference type="PROSITE" id="PS50048"/>
    </source>
</evidence>
<protein>
    <submittedName>
        <fullName evidence="8">Transcription factor</fullName>
    </submittedName>
</protein>
<dbReference type="Proteomes" id="UP001244011">
    <property type="component" value="Unassembled WGS sequence"/>
</dbReference>
<evidence type="ECO:0000313" key="9">
    <source>
        <dbReference type="Proteomes" id="UP001244011"/>
    </source>
</evidence>
<accession>A0AAJ0C8J8</accession>
<evidence type="ECO:0000256" key="3">
    <source>
        <dbReference type="ARBA" id="ARBA00023125"/>
    </source>
</evidence>
<keyword evidence="5" id="KW-0539">Nucleus</keyword>
<dbReference type="Gene3D" id="4.10.240.10">
    <property type="entry name" value="Zn(2)-C6 fungal-type DNA-binding domain"/>
    <property type="match status" value="1"/>
</dbReference>
<proteinExistence type="predicted"/>
<dbReference type="Pfam" id="PF00172">
    <property type="entry name" value="Zn_clus"/>
    <property type="match status" value="1"/>
</dbReference>
<keyword evidence="2" id="KW-0805">Transcription regulation</keyword>
<dbReference type="PROSITE" id="PS00463">
    <property type="entry name" value="ZN2_CY6_FUNGAL_1"/>
    <property type="match status" value="1"/>
</dbReference>
<keyword evidence="9" id="KW-1185">Reference proteome</keyword>
<dbReference type="GO" id="GO:0008270">
    <property type="term" value="F:zinc ion binding"/>
    <property type="evidence" value="ECO:0007669"/>
    <property type="project" value="InterPro"/>
</dbReference>
<dbReference type="GO" id="GO:0000981">
    <property type="term" value="F:DNA-binding transcription factor activity, RNA polymerase II-specific"/>
    <property type="evidence" value="ECO:0007669"/>
    <property type="project" value="InterPro"/>
</dbReference>
<dbReference type="PROSITE" id="PS50048">
    <property type="entry name" value="ZN2_CY6_FUNGAL_2"/>
    <property type="match status" value="1"/>
</dbReference>
<dbReference type="SMART" id="SM00066">
    <property type="entry name" value="GAL4"/>
    <property type="match status" value="1"/>
</dbReference>
<evidence type="ECO:0000313" key="8">
    <source>
        <dbReference type="EMBL" id="KAK1772148.1"/>
    </source>
</evidence>
<sequence length="720" mass="81176">MPNESDGRPLKRKRVAKACETCRVMKAKCDGARPSCARCLGYSYKCAYSTVGRSSRGLDRQADQPRDTPAEVEKLKAAIDEYDDVVRGIAPVLPEPERGSLEGRLAPISERIHGAMSRVRLVGAPSMQVIAAPCLKSRPLPHFQRYLGEVSDVRFFNLVERALQERNLVPRSDEGMDSYEQDDPVPEDATEGNDVSIELPSPQMADEFLDIYFSTVHVAYPFIPKSTFMRTYRAVRDGGSAKDVDSSWVALLYILFAIGAYYTSFPGKDTNMLHEHYFQRALSLSGSEPMERSINQVSFLLAECFYLLAVCRTDRCWTALGIAVRFAQSIGLHVETEGAKMLKGQVLLKTETRRRIWYSLYVLDRLLSLQLGRPPAVHDDDFNVLLPSRLGDADIEWESDDTQLDAPEGPSTGDYFLSVISLSKIIGHVLRGLYSPRGETVATEMSGSTSFLDKQLLDWKSSLPRTLRFDFGHAFETSLTFRRQRNMLAIKFHHLRALIHRPYLCLRLLRHPINVSSTMCERQLLDRFERTCVAEARETAHLLHNVTDEKELVHDFPWWQMISCLICASSILLVASVFTRQTGGVLDRDFDVATLHDDSETCLKVFEALSANSEGARIAKDMMARLKERGLKWDANTHHLTQESRIQTADNNVDMQLHVPTDLPSHFEPSGTDHFEMPSGDIGAIVGAQDWPSEILDSMTWSAQFFDAVDNPPLSPFFPR</sequence>
<dbReference type="CDD" id="cd12148">
    <property type="entry name" value="fungal_TF_MHR"/>
    <property type="match status" value="1"/>
</dbReference>
<dbReference type="InterPro" id="IPR036864">
    <property type="entry name" value="Zn2-C6_fun-type_DNA-bd_sf"/>
</dbReference>
<dbReference type="SMART" id="SM00906">
    <property type="entry name" value="Fungal_trans"/>
    <property type="match status" value="1"/>
</dbReference>
<dbReference type="GO" id="GO:0000978">
    <property type="term" value="F:RNA polymerase II cis-regulatory region sequence-specific DNA binding"/>
    <property type="evidence" value="ECO:0007669"/>
    <property type="project" value="TreeGrafter"/>
</dbReference>
<dbReference type="PANTHER" id="PTHR47424">
    <property type="entry name" value="REGULATORY PROTEIN GAL4"/>
    <property type="match status" value="1"/>
</dbReference>
<keyword evidence="3" id="KW-0238">DNA-binding</keyword>
<dbReference type="InterPro" id="IPR051127">
    <property type="entry name" value="Fungal_SecMet_Regulators"/>
</dbReference>
<dbReference type="EMBL" id="MU838997">
    <property type="protein sequence ID" value="KAK1772148.1"/>
    <property type="molecule type" value="Genomic_DNA"/>
</dbReference>
<dbReference type="GO" id="GO:0000435">
    <property type="term" value="P:positive regulation of transcription from RNA polymerase II promoter by galactose"/>
    <property type="evidence" value="ECO:0007669"/>
    <property type="project" value="TreeGrafter"/>
</dbReference>
<feature type="domain" description="Zn(2)-C6 fungal-type" evidence="7">
    <location>
        <begin position="18"/>
        <end position="48"/>
    </location>
</feature>
<name>A0AAJ0C8J8_9PEZI</name>
<dbReference type="GO" id="GO:0006351">
    <property type="term" value="P:DNA-templated transcription"/>
    <property type="evidence" value="ECO:0007669"/>
    <property type="project" value="InterPro"/>
</dbReference>
<evidence type="ECO:0000256" key="4">
    <source>
        <dbReference type="ARBA" id="ARBA00023163"/>
    </source>
</evidence>
<evidence type="ECO:0000256" key="1">
    <source>
        <dbReference type="ARBA" id="ARBA00022723"/>
    </source>
</evidence>
<dbReference type="InterPro" id="IPR001138">
    <property type="entry name" value="Zn2Cys6_DnaBD"/>
</dbReference>
<feature type="region of interest" description="Disordered" evidence="6">
    <location>
        <begin position="170"/>
        <end position="193"/>
    </location>
</feature>
<feature type="compositionally biased region" description="Acidic residues" evidence="6">
    <location>
        <begin position="175"/>
        <end position="191"/>
    </location>
</feature>
<reference evidence="8" key="1">
    <citation type="submission" date="2023-06" db="EMBL/GenBank/DDBJ databases">
        <title>Genome-scale phylogeny and comparative genomics of the fungal order Sordariales.</title>
        <authorList>
            <consortium name="Lawrence Berkeley National Laboratory"/>
            <person name="Hensen N."/>
            <person name="Bonometti L."/>
            <person name="Westerberg I."/>
            <person name="Brannstrom I.O."/>
            <person name="Guillou S."/>
            <person name="Cros-Aarteil S."/>
            <person name="Calhoun S."/>
            <person name="Haridas S."/>
            <person name="Kuo A."/>
            <person name="Mondo S."/>
            <person name="Pangilinan J."/>
            <person name="Riley R."/>
            <person name="Labutti K."/>
            <person name="Andreopoulos B."/>
            <person name="Lipzen A."/>
            <person name="Chen C."/>
            <person name="Yanf M."/>
            <person name="Daum C."/>
            <person name="Ng V."/>
            <person name="Clum A."/>
            <person name="Steindorff A."/>
            <person name="Ohm R."/>
            <person name="Martin F."/>
            <person name="Silar P."/>
            <person name="Natvig D."/>
            <person name="Lalanne C."/>
            <person name="Gautier V."/>
            <person name="Ament-Velasquez S.L."/>
            <person name="Kruys A."/>
            <person name="Hutchinson M.I."/>
            <person name="Powell A.J."/>
            <person name="Barry K."/>
            <person name="Miller A.N."/>
            <person name="Grigoriev I.V."/>
            <person name="Debuchy R."/>
            <person name="Gladieux P."/>
            <person name="Thoren M.H."/>
            <person name="Johannesson H."/>
        </authorList>
    </citation>
    <scope>NUCLEOTIDE SEQUENCE</scope>
    <source>
        <strain evidence="8">8032-3</strain>
    </source>
</reference>
<comment type="caution">
    <text evidence="8">The sequence shown here is derived from an EMBL/GenBank/DDBJ whole genome shotgun (WGS) entry which is preliminary data.</text>
</comment>
<keyword evidence="1" id="KW-0479">Metal-binding</keyword>
<dbReference type="GO" id="GO:0005634">
    <property type="term" value="C:nucleus"/>
    <property type="evidence" value="ECO:0007669"/>
    <property type="project" value="TreeGrafter"/>
</dbReference>
<evidence type="ECO:0000256" key="2">
    <source>
        <dbReference type="ARBA" id="ARBA00023015"/>
    </source>
</evidence>
<dbReference type="InterPro" id="IPR007219">
    <property type="entry name" value="XnlR_reg_dom"/>
</dbReference>
<organism evidence="8 9">
    <name type="scientific">Phialemonium atrogriseum</name>
    <dbReference type="NCBI Taxonomy" id="1093897"/>
    <lineage>
        <taxon>Eukaryota</taxon>
        <taxon>Fungi</taxon>
        <taxon>Dikarya</taxon>
        <taxon>Ascomycota</taxon>
        <taxon>Pezizomycotina</taxon>
        <taxon>Sordariomycetes</taxon>
        <taxon>Sordariomycetidae</taxon>
        <taxon>Cephalothecales</taxon>
        <taxon>Cephalothecaceae</taxon>
        <taxon>Phialemonium</taxon>
    </lineage>
</organism>
<dbReference type="PANTHER" id="PTHR47424:SF3">
    <property type="entry name" value="REGULATORY PROTEIN GAL4"/>
    <property type="match status" value="1"/>
</dbReference>
<dbReference type="SUPFAM" id="SSF57701">
    <property type="entry name" value="Zn2/Cys6 DNA-binding domain"/>
    <property type="match status" value="1"/>
</dbReference>
<evidence type="ECO:0000256" key="6">
    <source>
        <dbReference type="SAM" id="MobiDB-lite"/>
    </source>
</evidence>
<dbReference type="GeneID" id="85307338"/>
<dbReference type="AlphaFoldDB" id="A0AAJ0C8J8"/>
<gene>
    <name evidence="8" type="ORF">QBC33DRAFT_428</name>
</gene>
<dbReference type="Pfam" id="PF04082">
    <property type="entry name" value="Fungal_trans"/>
    <property type="match status" value="1"/>
</dbReference>
<dbReference type="RefSeq" id="XP_060288361.1">
    <property type="nucleotide sequence ID" value="XM_060424151.1"/>
</dbReference>
<evidence type="ECO:0000256" key="5">
    <source>
        <dbReference type="ARBA" id="ARBA00023242"/>
    </source>
</evidence>
<keyword evidence="4" id="KW-0804">Transcription</keyword>